<dbReference type="CDD" id="cd07001">
    <property type="entry name" value="cupin_YbfI-like_N"/>
    <property type="match status" value="1"/>
</dbReference>
<dbReference type="PANTHER" id="PTHR46796:SF2">
    <property type="entry name" value="TRANSCRIPTIONAL REGULATORY PROTEIN"/>
    <property type="match status" value="1"/>
</dbReference>
<dbReference type="EMBL" id="CP069127">
    <property type="protein sequence ID" value="QRG69146.1"/>
    <property type="molecule type" value="Genomic_DNA"/>
</dbReference>
<proteinExistence type="predicted"/>
<dbReference type="InterPro" id="IPR050204">
    <property type="entry name" value="AraC_XylS_family_regulators"/>
</dbReference>
<keyword evidence="2" id="KW-0238">DNA-binding</keyword>
<evidence type="ECO:0000313" key="6">
    <source>
        <dbReference type="Proteomes" id="UP000596248"/>
    </source>
</evidence>
<gene>
    <name evidence="5" type="ORF">JNE38_08440</name>
</gene>
<evidence type="ECO:0000256" key="1">
    <source>
        <dbReference type="ARBA" id="ARBA00023015"/>
    </source>
</evidence>
<keyword evidence="3" id="KW-0804">Transcription</keyword>
<dbReference type="Gene3D" id="2.60.120.10">
    <property type="entry name" value="Jelly Rolls"/>
    <property type="match status" value="1"/>
</dbReference>
<keyword evidence="6" id="KW-1185">Reference proteome</keyword>
<dbReference type="Pfam" id="PF02311">
    <property type="entry name" value="AraC_binding"/>
    <property type="match status" value="1"/>
</dbReference>
<evidence type="ECO:0000313" key="5">
    <source>
        <dbReference type="EMBL" id="QRG69146.1"/>
    </source>
</evidence>
<evidence type="ECO:0000256" key="2">
    <source>
        <dbReference type="ARBA" id="ARBA00023125"/>
    </source>
</evidence>
<protein>
    <submittedName>
        <fullName evidence="5">AraC family transcriptional regulator</fullName>
    </submittedName>
</protein>
<dbReference type="RefSeq" id="WP_203356143.1">
    <property type="nucleotide sequence ID" value="NZ_CP069127.1"/>
</dbReference>
<evidence type="ECO:0000259" key="4">
    <source>
        <dbReference type="PROSITE" id="PS01124"/>
    </source>
</evidence>
<feature type="domain" description="HTH araC/xylS-type" evidence="4">
    <location>
        <begin position="171"/>
        <end position="268"/>
    </location>
</feature>
<dbReference type="InterPro" id="IPR037923">
    <property type="entry name" value="HTH-like"/>
</dbReference>
<sequence>MANEVRTVFFDKKLKIEAYCFQGIMQKFPNHFHDYYVLGFIEKGKRYLLCRNQEYITNAGDVIIFNPRDAHTCEQVDGKTLDYRSLNIPEDVMRQAVCEITGKEYLPRFAQTVLYRSELAPSLRELHLMISEGDSDFKKEELFLFLIEQLLQEYSDTVPEHCPQEPTTELRMVCEYLESNYSHPITLDQLSELTKISKYHLLRSFTKQNGISPYRYLETIRIGNAKKLLEQGIPPMEVAFHTGFSSQSHFSNFFKKMIGLTPKQYMKIFEPLTESVLPASSEITK</sequence>
<dbReference type="SMART" id="SM00342">
    <property type="entry name" value="HTH_ARAC"/>
    <property type="match status" value="1"/>
</dbReference>
<evidence type="ECO:0000256" key="3">
    <source>
        <dbReference type="ARBA" id="ARBA00023163"/>
    </source>
</evidence>
<reference evidence="5 6" key="1">
    <citation type="submission" date="2021-01" db="EMBL/GenBank/DDBJ databases">
        <title>Identification of strong promoters based on the transcriptome of Brevibacillus choshinensis.</title>
        <authorList>
            <person name="Yao D."/>
            <person name="Zhang K."/>
            <person name="Wu J."/>
        </authorList>
    </citation>
    <scope>NUCLEOTIDE SEQUENCE [LARGE SCALE GENOMIC DNA]</scope>
    <source>
        <strain evidence="5 6">HPD31-SP3</strain>
    </source>
</reference>
<dbReference type="InterPro" id="IPR020449">
    <property type="entry name" value="Tscrpt_reg_AraC-type_HTH"/>
</dbReference>
<dbReference type="InterPro" id="IPR014710">
    <property type="entry name" value="RmlC-like_jellyroll"/>
</dbReference>
<dbReference type="InterPro" id="IPR003313">
    <property type="entry name" value="AraC-bd"/>
</dbReference>
<dbReference type="InterPro" id="IPR009057">
    <property type="entry name" value="Homeodomain-like_sf"/>
</dbReference>
<name>A0ABX7FSS1_BRECH</name>
<dbReference type="SUPFAM" id="SSF46689">
    <property type="entry name" value="Homeodomain-like"/>
    <property type="match status" value="2"/>
</dbReference>
<dbReference type="Gene3D" id="1.10.10.60">
    <property type="entry name" value="Homeodomain-like"/>
    <property type="match status" value="2"/>
</dbReference>
<keyword evidence="1" id="KW-0805">Transcription regulation</keyword>
<dbReference type="Proteomes" id="UP000596248">
    <property type="component" value="Chromosome"/>
</dbReference>
<dbReference type="Pfam" id="PF12833">
    <property type="entry name" value="HTH_18"/>
    <property type="match status" value="1"/>
</dbReference>
<dbReference type="PANTHER" id="PTHR46796">
    <property type="entry name" value="HTH-TYPE TRANSCRIPTIONAL ACTIVATOR RHAS-RELATED"/>
    <property type="match status" value="1"/>
</dbReference>
<organism evidence="5 6">
    <name type="scientific">Brevibacillus choshinensis</name>
    <dbReference type="NCBI Taxonomy" id="54911"/>
    <lineage>
        <taxon>Bacteria</taxon>
        <taxon>Bacillati</taxon>
        <taxon>Bacillota</taxon>
        <taxon>Bacilli</taxon>
        <taxon>Bacillales</taxon>
        <taxon>Paenibacillaceae</taxon>
        <taxon>Brevibacillus</taxon>
    </lineage>
</organism>
<dbReference type="SUPFAM" id="SSF51215">
    <property type="entry name" value="Regulatory protein AraC"/>
    <property type="match status" value="1"/>
</dbReference>
<dbReference type="InterPro" id="IPR018060">
    <property type="entry name" value="HTH_AraC"/>
</dbReference>
<dbReference type="PROSITE" id="PS01124">
    <property type="entry name" value="HTH_ARAC_FAMILY_2"/>
    <property type="match status" value="1"/>
</dbReference>
<dbReference type="PRINTS" id="PR00032">
    <property type="entry name" value="HTHARAC"/>
</dbReference>
<accession>A0ABX7FSS1</accession>